<gene>
    <name evidence="8" type="ordered locus">Deipe_4469</name>
</gene>
<evidence type="ECO:0000256" key="6">
    <source>
        <dbReference type="RuleBase" id="RU003355"/>
    </source>
</evidence>
<keyword evidence="8" id="KW-0614">Plasmid</keyword>
<dbReference type="AlphaFoldDB" id="L0A8P6"/>
<feature type="active site" description="Charge relay system" evidence="5">
    <location>
        <position position="180"/>
    </location>
</feature>
<evidence type="ECO:0000256" key="3">
    <source>
        <dbReference type="ARBA" id="ARBA00022801"/>
    </source>
</evidence>
<dbReference type="SUPFAM" id="SSF52743">
    <property type="entry name" value="Subtilisin-like"/>
    <property type="match status" value="1"/>
</dbReference>
<dbReference type="PRINTS" id="PR00723">
    <property type="entry name" value="SUBTILISIN"/>
</dbReference>
<dbReference type="InterPro" id="IPR023828">
    <property type="entry name" value="Peptidase_S8_Ser-AS"/>
</dbReference>
<keyword evidence="9" id="KW-1185">Reference proteome</keyword>
<dbReference type="InterPro" id="IPR022398">
    <property type="entry name" value="Peptidase_S8_His-AS"/>
</dbReference>
<evidence type="ECO:0000313" key="8">
    <source>
        <dbReference type="EMBL" id="AFZ69794.1"/>
    </source>
</evidence>
<keyword evidence="4 5" id="KW-0720">Serine protease</keyword>
<dbReference type="PATRIC" id="fig|937777.3.peg.4503"/>
<reference evidence="9" key="1">
    <citation type="submission" date="2012-03" db="EMBL/GenBank/DDBJ databases">
        <title>Complete sequence of plasmid 2 of Deinococcus peraridilitoris DSM 19664.</title>
        <authorList>
            <person name="Lucas S."/>
            <person name="Copeland A."/>
            <person name="Lapidus A."/>
            <person name="Glavina del Rio T."/>
            <person name="Dalin E."/>
            <person name="Tice H."/>
            <person name="Bruce D."/>
            <person name="Goodwin L."/>
            <person name="Pitluck S."/>
            <person name="Peters L."/>
            <person name="Mikhailova N."/>
            <person name="Lu M."/>
            <person name="Kyrpides N."/>
            <person name="Mavromatis K."/>
            <person name="Ivanova N."/>
            <person name="Brettin T."/>
            <person name="Detter J.C."/>
            <person name="Han C."/>
            <person name="Larimer F."/>
            <person name="Land M."/>
            <person name="Hauser L."/>
            <person name="Markowitz V."/>
            <person name="Cheng J.-F."/>
            <person name="Hugenholtz P."/>
            <person name="Woyke T."/>
            <person name="Wu D."/>
            <person name="Pukall R."/>
            <person name="Steenblock K."/>
            <person name="Brambilla E."/>
            <person name="Klenk H.-P."/>
            <person name="Eisen J.A."/>
        </authorList>
    </citation>
    <scope>NUCLEOTIDE SEQUENCE [LARGE SCALE GENOMIC DNA]</scope>
    <source>
        <strain evidence="9">DSM 19664 / LMG 22246 / CIP 109416 / KR-200</strain>
        <plasmid evidence="9">Plasmid pDEIPE02</plasmid>
    </source>
</reference>
<dbReference type="Gene3D" id="3.40.50.200">
    <property type="entry name" value="Peptidase S8/S53 domain"/>
    <property type="match status" value="1"/>
</dbReference>
<dbReference type="InterPro" id="IPR000209">
    <property type="entry name" value="Peptidase_S8/S53_dom"/>
</dbReference>
<feature type="active site" description="Charge relay system" evidence="5">
    <location>
        <position position="134"/>
    </location>
</feature>
<evidence type="ECO:0000256" key="4">
    <source>
        <dbReference type="ARBA" id="ARBA00022825"/>
    </source>
</evidence>
<dbReference type="GO" id="GO:0004252">
    <property type="term" value="F:serine-type endopeptidase activity"/>
    <property type="evidence" value="ECO:0007669"/>
    <property type="project" value="UniProtKB-UniRule"/>
</dbReference>
<protein>
    <submittedName>
        <fullName evidence="8">Subtilisin-like serine protease</fullName>
    </submittedName>
</protein>
<evidence type="ECO:0000313" key="9">
    <source>
        <dbReference type="Proteomes" id="UP000010467"/>
    </source>
</evidence>
<name>L0A8P6_DEIPD</name>
<dbReference type="InterPro" id="IPR036852">
    <property type="entry name" value="Peptidase_S8/S53_dom_sf"/>
</dbReference>
<dbReference type="PANTHER" id="PTHR43806">
    <property type="entry name" value="PEPTIDASE S8"/>
    <property type="match status" value="1"/>
</dbReference>
<keyword evidence="2 5" id="KW-0645">Protease</keyword>
<dbReference type="PROSITE" id="PS00136">
    <property type="entry name" value="SUBTILASE_ASP"/>
    <property type="match status" value="1"/>
</dbReference>
<sequence>MSGTVALATASSTQAAGTSLATNEYIVKLKPSLTAQNVRSLEVDGQRLERVSSISTLNLGLYRAIQPSKTTPQTTAQQLSALAGVESATPNTRGQLFRTPNDTYYPYKWDAQMLNLPNAWNITTGASVTVAVVDSGIVSHPDLNSKLLPGYDFVSNLDNAGDGNGVDNDPTDPGVNTSYHGTHVAGIIGASTNNGAGVSGVSWGARIVPVRVGGKLGIDKWDMMYATYWAAGGHLDGLPDNPNPAKVINLSLGGTGACSSVEQDLFNTLAQAGVVVVAAAGNENVSASTVAPANCDNVITVGAVGPDGKRAPYSNYGARVDVMAPGGNPQLRLTYGGTTVPGNVLSTVKNGYDFMPGTSMAAPQVSGVAALLLGNEPGLTPTQVRARLKLTATPLSDAACGVISGCGAGLVNAAAVLGVSGSAPAPQPVAQGRTWVIAFYRTGTTYDGARSRVAQVPQVTLRNPFQLTELEAGTYSVVAWQDLDDDSQVDDGEPVGVYPTNVVADGRALNGINIQLTPYRMGAASVNDQQGANALLVAFLRNWNRGQVGEE</sequence>
<dbReference type="PROSITE" id="PS00137">
    <property type="entry name" value="SUBTILASE_HIS"/>
    <property type="match status" value="1"/>
</dbReference>
<dbReference type="KEGG" id="dpd:Deipe_4469"/>
<evidence type="ECO:0000256" key="5">
    <source>
        <dbReference type="PROSITE-ProRule" id="PRU01240"/>
    </source>
</evidence>
<dbReference type="InterPro" id="IPR050131">
    <property type="entry name" value="Peptidase_S8_subtilisin-like"/>
</dbReference>
<feature type="active site" description="Charge relay system" evidence="5">
    <location>
        <position position="359"/>
    </location>
</feature>
<dbReference type="InterPro" id="IPR015500">
    <property type="entry name" value="Peptidase_S8_subtilisin-rel"/>
</dbReference>
<dbReference type="GO" id="GO:0006508">
    <property type="term" value="P:proteolysis"/>
    <property type="evidence" value="ECO:0007669"/>
    <property type="project" value="UniProtKB-KW"/>
</dbReference>
<dbReference type="CDD" id="cd07496">
    <property type="entry name" value="Peptidases_S8_13"/>
    <property type="match status" value="1"/>
</dbReference>
<dbReference type="PROSITE" id="PS51892">
    <property type="entry name" value="SUBTILASE"/>
    <property type="match status" value="1"/>
</dbReference>
<dbReference type="Pfam" id="PF00082">
    <property type="entry name" value="Peptidase_S8"/>
    <property type="match status" value="1"/>
</dbReference>
<evidence type="ECO:0000256" key="2">
    <source>
        <dbReference type="ARBA" id="ARBA00022670"/>
    </source>
</evidence>
<evidence type="ECO:0000259" key="7">
    <source>
        <dbReference type="Pfam" id="PF00082"/>
    </source>
</evidence>
<accession>L0A8P6</accession>
<comment type="similarity">
    <text evidence="1 5 6">Belongs to the peptidase S8 family.</text>
</comment>
<keyword evidence="3 5" id="KW-0378">Hydrolase</keyword>
<evidence type="ECO:0000256" key="1">
    <source>
        <dbReference type="ARBA" id="ARBA00011073"/>
    </source>
</evidence>
<dbReference type="PANTHER" id="PTHR43806:SF11">
    <property type="entry name" value="CEREVISIN-RELATED"/>
    <property type="match status" value="1"/>
</dbReference>
<organism evidence="8 9">
    <name type="scientific">Deinococcus peraridilitoris (strain DSM 19664 / LMG 22246 / CIP 109416 / KR-200)</name>
    <dbReference type="NCBI Taxonomy" id="937777"/>
    <lineage>
        <taxon>Bacteria</taxon>
        <taxon>Thermotogati</taxon>
        <taxon>Deinococcota</taxon>
        <taxon>Deinococci</taxon>
        <taxon>Deinococcales</taxon>
        <taxon>Deinococcaceae</taxon>
        <taxon>Deinococcus</taxon>
    </lineage>
</organism>
<dbReference type="PROSITE" id="PS00138">
    <property type="entry name" value="SUBTILASE_SER"/>
    <property type="match status" value="1"/>
</dbReference>
<geneLocation type="plasmid" evidence="8 9">
    <name>pDEIPE02</name>
</geneLocation>
<dbReference type="HOGENOM" id="CLU_011263_15_6_0"/>
<dbReference type="Proteomes" id="UP000010467">
    <property type="component" value="Plasmid pDEIPE02"/>
</dbReference>
<dbReference type="InterPro" id="IPR023827">
    <property type="entry name" value="Peptidase_S8_Asp-AS"/>
</dbReference>
<proteinExistence type="inferred from homology"/>
<dbReference type="EMBL" id="CP003384">
    <property type="protein sequence ID" value="AFZ69794.1"/>
    <property type="molecule type" value="Genomic_DNA"/>
</dbReference>
<feature type="domain" description="Peptidase S8/S53" evidence="7">
    <location>
        <begin position="125"/>
        <end position="400"/>
    </location>
</feature>
<dbReference type="InterPro" id="IPR034176">
    <property type="entry name" value="Peptidases_S8_13"/>
</dbReference>